<feature type="repeat" description="ANK" evidence="3">
    <location>
        <begin position="90"/>
        <end position="122"/>
    </location>
</feature>
<sequence length="222" mass="24662">MVAGKIREFKDVCLITVMANDVQEESELTLIEAAAKGLEDQVRRLLELGSDVHRRNIFGRTALQAMNFAHPEIARMLLRRGADPNVADSTGRAPIHDAAEGGYVNTVQVFVEYGGDLTLRDNWGNTPAHIAADSDNLQALELLVKGSNIYNRNNRNQTVVDLAISKPRVSQFISDYAETPEPRSLKHLCRLAIRKSYDVRVNQVNVSCRSLPASLIDYVMMG</sequence>
<dbReference type="InterPro" id="IPR050776">
    <property type="entry name" value="Ank_Repeat/CDKN_Inhibitor"/>
</dbReference>
<dbReference type="SUPFAM" id="SSF48403">
    <property type="entry name" value="Ankyrin repeat"/>
    <property type="match status" value="1"/>
</dbReference>
<proteinExistence type="predicted"/>
<protein>
    <submittedName>
        <fullName evidence="6">Cyclin-dependent kinase 4 inhibitor C-like</fullName>
    </submittedName>
</protein>
<name>A0ABM0M7Z7_SACKO</name>
<dbReference type="RefSeq" id="XP_006816138.1">
    <property type="nucleotide sequence ID" value="XM_006816075.1"/>
</dbReference>
<evidence type="ECO:0000313" key="6">
    <source>
        <dbReference type="RefSeq" id="XP_006816138.1"/>
    </source>
</evidence>
<dbReference type="PANTHER" id="PTHR24201:SF14">
    <property type="entry name" value="CYCLIN-DEPENDENT KINASE 4 INHIBITOR C-LIKE"/>
    <property type="match status" value="1"/>
</dbReference>
<dbReference type="Gene3D" id="1.25.40.20">
    <property type="entry name" value="Ankyrin repeat-containing domain"/>
    <property type="match status" value="1"/>
</dbReference>
<dbReference type="PROSITE" id="PS50297">
    <property type="entry name" value="ANK_REP_REGION"/>
    <property type="match status" value="1"/>
</dbReference>
<dbReference type="Gene3D" id="1.10.750.20">
    <property type="entry name" value="SOCS box"/>
    <property type="match status" value="1"/>
</dbReference>
<dbReference type="Pfam" id="PF00023">
    <property type="entry name" value="Ank"/>
    <property type="match status" value="1"/>
</dbReference>
<dbReference type="InterPro" id="IPR036036">
    <property type="entry name" value="SOCS_box-like_dom_sf"/>
</dbReference>
<dbReference type="InterPro" id="IPR036770">
    <property type="entry name" value="Ankyrin_rpt-contain_sf"/>
</dbReference>
<dbReference type="Proteomes" id="UP000694865">
    <property type="component" value="Unplaced"/>
</dbReference>
<feature type="domain" description="SOCS box" evidence="4">
    <location>
        <begin position="181"/>
        <end position="222"/>
    </location>
</feature>
<evidence type="ECO:0000259" key="4">
    <source>
        <dbReference type="PROSITE" id="PS50225"/>
    </source>
</evidence>
<evidence type="ECO:0000256" key="2">
    <source>
        <dbReference type="ARBA" id="ARBA00023043"/>
    </source>
</evidence>
<evidence type="ECO:0000313" key="5">
    <source>
        <dbReference type="Proteomes" id="UP000694865"/>
    </source>
</evidence>
<dbReference type="PANTHER" id="PTHR24201">
    <property type="entry name" value="ANK_REP_REGION DOMAIN-CONTAINING PROTEIN"/>
    <property type="match status" value="1"/>
</dbReference>
<evidence type="ECO:0000256" key="3">
    <source>
        <dbReference type="PROSITE-ProRule" id="PRU00023"/>
    </source>
</evidence>
<dbReference type="CDD" id="cd03716">
    <property type="entry name" value="SOCS_ASB_like"/>
    <property type="match status" value="1"/>
</dbReference>
<dbReference type="PROSITE" id="PS50088">
    <property type="entry name" value="ANK_REPEAT"/>
    <property type="match status" value="1"/>
</dbReference>
<keyword evidence="2 3" id="KW-0040">ANK repeat</keyword>
<gene>
    <name evidence="6" type="primary">LOC102806482</name>
</gene>
<dbReference type="PROSITE" id="PS50225">
    <property type="entry name" value="SOCS"/>
    <property type="match status" value="1"/>
</dbReference>
<dbReference type="InterPro" id="IPR002110">
    <property type="entry name" value="Ankyrin_rpt"/>
</dbReference>
<dbReference type="InterPro" id="IPR001496">
    <property type="entry name" value="SOCS_box"/>
</dbReference>
<evidence type="ECO:0000256" key="1">
    <source>
        <dbReference type="ARBA" id="ARBA00022737"/>
    </source>
</evidence>
<keyword evidence="1" id="KW-0677">Repeat</keyword>
<reference evidence="6" key="1">
    <citation type="submission" date="2025-08" db="UniProtKB">
        <authorList>
            <consortium name="RefSeq"/>
        </authorList>
    </citation>
    <scope>IDENTIFICATION</scope>
    <source>
        <tissue evidence="6">Testes</tissue>
    </source>
</reference>
<keyword evidence="5" id="KW-1185">Reference proteome</keyword>
<dbReference type="SUPFAM" id="SSF158235">
    <property type="entry name" value="SOCS box-like"/>
    <property type="match status" value="1"/>
</dbReference>
<organism evidence="5 6">
    <name type="scientific">Saccoglossus kowalevskii</name>
    <name type="common">Acorn worm</name>
    <dbReference type="NCBI Taxonomy" id="10224"/>
    <lineage>
        <taxon>Eukaryota</taxon>
        <taxon>Metazoa</taxon>
        <taxon>Hemichordata</taxon>
        <taxon>Enteropneusta</taxon>
        <taxon>Harrimaniidae</taxon>
        <taxon>Saccoglossus</taxon>
    </lineage>
</organism>
<accession>A0ABM0M7Z7</accession>
<dbReference type="Pfam" id="PF12796">
    <property type="entry name" value="Ank_2"/>
    <property type="match status" value="1"/>
</dbReference>
<dbReference type="SMART" id="SM00248">
    <property type="entry name" value="ANK"/>
    <property type="match status" value="4"/>
</dbReference>
<dbReference type="GeneID" id="102806482"/>
<dbReference type="Pfam" id="PF07525">
    <property type="entry name" value="SOCS_box"/>
    <property type="match status" value="1"/>
</dbReference>